<proteinExistence type="predicted"/>
<dbReference type="Gene3D" id="1.10.260.40">
    <property type="entry name" value="lambda repressor-like DNA-binding domains"/>
    <property type="match status" value="1"/>
</dbReference>
<dbReference type="InterPro" id="IPR010982">
    <property type="entry name" value="Lambda_DNA-bd_dom_sf"/>
</dbReference>
<feature type="domain" description="HTH cro/C1-type" evidence="1">
    <location>
        <begin position="14"/>
        <end position="45"/>
    </location>
</feature>
<dbReference type="EMBL" id="CP093442">
    <property type="protein sequence ID" value="UOE99731.1"/>
    <property type="molecule type" value="Genomic_DNA"/>
</dbReference>
<reference evidence="2" key="1">
    <citation type="submission" date="2022-03" db="EMBL/GenBank/DDBJ databases">
        <title>Genome Identification and Characterization of new species Bdellovibrio reynosense LBG001 sp. nov. from a Mexico soil sample.</title>
        <authorList>
            <person name="Camilli A."/>
            <person name="Ajao Y."/>
            <person name="Guo X."/>
        </authorList>
    </citation>
    <scope>NUCLEOTIDE SEQUENCE</scope>
    <source>
        <strain evidence="2">LBG001</strain>
    </source>
</reference>
<protein>
    <submittedName>
        <fullName evidence="2">Helix-turn-helix domain-containing protein</fullName>
    </submittedName>
</protein>
<dbReference type="RefSeq" id="WP_243534911.1">
    <property type="nucleotide sequence ID" value="NZ_CP093442.1"/>
</dbReference>
<organism evidence="2 3">
    <name type="scientific">Bdellovibrio reynosensis</name>
    <dbReference type="NCBI Taxonomy" id="2835041"/>
    <lineage>
        <taxon>Bacteria</taxon>
        <taxon>Pseudomonadati</taxon>
        <taxon>Bdellovibrionota</taxon>
        <taxon>Bdellovibrionia</taxon>
        <taxon>Bdellovibrionales</taxon>
        <taxon>Pseudobdellovibrionaceae</taxon>
        <taxon>Bdellovibrio</taxon>
    </lineage>
</organism>
<evidence type="ECO:0000259" key="1">
    <source>
        <dbReference type="PROSITE" id="PS50943"/>
    </source>
</evidence>
<sequence length="98" mass="11209">MIDNHSVNWNKEALKNLRLRLGWSRSDLARRLHCSYDLVESWESGADIESRAKSELQVLLVQAQALGDEVKSLPAAENECERKALEQIDFSKVKLDLE</sequence>
<dbReference type="SUPFAM" id="SSF47413">
    <property type="entry name" value="lambda repressor-like DNA-binding domains"/>
    <property type="match status" value="1"/>
</dbReference>
<dbReference type="CDD" id="cd00093">
    <property type="entry name" value="HTH_XRE"/>
    <property type="match status" value="1"/>
</dbReference>
<evidence type="ECO:0000313" key="3">
    <source>
        <dbReference type="Proteomes" id="UP000830116"/>
    </source>
</evidence>
<keyword evidence="3" id="KW-1185">Reference proteome</keyword>
<gene>
    <name evidence="2" type="ORF">MNR06_08485</name>
</gene>
<name>A0ABY4C746_9BACT</name>
<evidence type="ECO:0000313" key="2">
    <source>
        <dbReference type="EMBL" id="UOE99731.1"/>
    </source>
</evidence>
<accession>A0ABY4C746</accession>
<dbReference type="PROSITE" id="PS50943">
    <property type="entry name" value="HTH_CROC1"/>
    <property type="match status" value="1"/>
</dbReference>
<dbReference type="Proteomes" id="UP000830116">
    <property type="component" value="Chromosome"/>
</dbReference>
<dbReference type="InterPro" id="IPR001387">
    <property type="entry name" value="Cro/C1-type_HTH"/>
</dbReference>